<keyword evidence="2" id="KW-1185">Reference proteome</keyword>
<dbReference type="Gene3D" id="3.40.718.10">
    <property type="entry name" value="Isopropylmalate Dehydrogenase"/>
    <property type="match status" value="1"/>
</dbReference>
<dbReference type="InterPro" id="IPR012116">
    <property type="entry name" value="Gly_reductase_pC_asu"/>
</dbReference>
<dbReference type="EC" id="1.21.4.-" evidence="1"/>
<evidence type="ECO:0000313" key="1">
    <source>
        <dbReference type="EMBL" id="MFC4803993.1"/>
    </source>
</evidence>
<evidence type="ECO:0000313" key="2">
    <source>
        <dbReference type="Proteomes" id="UP001595916"/>
    </source>
</evidence>
<name>A0ABV9QJD8_9FIRM</name>
<gene>
    <name evidence="1" type="primary">grdD</name>
    <name evidence="1" type="ORF">ACFO4R_02755</name>
</gene>
<accession>A0ABV9QJD8</accession>
<dbReference type="SUPFAM" id="SSF53659">
    <property type="entry name" value="Isocitrate/Isopropylmalate dehydrogenase-like"/>
    <property type="match status" value="1"/>
</dbReference>
<proteinExistence type="predicted"/>
<dbReference type="EMBL" id="JBHSHL010000009">
    <property type="protein sequence ID" value="MFC4803993.1"/>
    <property type="molecule type" value="Genomic_DNA"/>
</dbReference>
<protein>
    <submittedName>
        <fullName evidence="1">Glycine/sarcosine/betaine reductase complex component C subunit alpha</fullName>
        <ecNumber evidence="1">1.21.4.-</ecNumber>
    </submittedName>
</protein>
<sequence>MSKKLIADVFLEAAKALETGSFLSKPKIGLTTFGSEHGQEMMIQAANLAKSDLFDIVLIGDPGESEFETIVVADDKEGHKKMEELLDSGELDACVTMHYDFPIGVSTVGRVVTPARGRELILATTTGTSALNRVEAMVKNTVAGIAVAKSLNIKEPKVGILNIDGAKQTEQILKKMRDNGYPVSFAESMRADGGVAMRGNDLLQASCDVMVTDSLTGNLLMKLFSSYTTGGDYEAMGYGYGPGVGEGYGRKVFIISRASGAPVVANALKYAYDIVKGNLEKHAKEEYSLAGKANMMDLIRQVTDKKSENKGEEVTAPPKEVVTGAIAGVDVLDLDDALKHLWKHGIYAESGMGCTGPIVMVKESNVDKSIELLKEGNFVAD</sequence>
<dbReference type="GO" id="GO:0016491">
    <property type="term" value="F:oxidoreductase activity"/>
    <property type="evidence" value="ECO:0007669"/>
    <property type="project" value="UniProtKB-KW"/>
</dbReference>
<dbReference type="PIRSF" id="PIRSF036593">
    <property type="entry name" value="GrdD"/>
    <property type="match status" value="1"/>
</dbReference>
<reference evidence="2" key="1">
    <citation type="journal article" date="2019" name="Int. J. Syst. Evol. Microbiol.">
        <title>The Global Catalogue of Microorganisms (GCM) 10K type strain sequencing project: providing services to taxonomists for standard genome sequencing and annotation.</title>
        <authorList>
            <consortium name="The Broad Institute Genomics Platform"/>
            <consortium name="The Broad Institute Genome Sequencing Center for Infectious Disease"/>
            <person name="Wu L."/>
            <person name="Ma J."/>
        </authorList>
    </citation>
    <scope>NUCLEOTIDE SEQUENCE [LARGE SCALE GENOMIC DNA]</scope>
    <source>
        <strain evidence="2">CCUG 46385</strain>
    </source>
</reference>
<dbReference type="Proteomes" id="UP001595916">
    <property type="component" value="Unassembled WGS sequence"/>
</dbReference>
<dbReference type="NCBIfam" id="NF040747">
    <property type="entry name" value="reduct_C_alpha"/>
    <property type="match status" value="1"/>
</dbReference>
<dbReference type="RefSeq" id="WP_379787472.1">
    <property type="nucleotide sequence ID" value="NZ_JBHSHL010000009.1"/>
</dbReference>
<dbReference type="Pfam" id="PF02504">
    <property type="entry name" value="FA_synthesis"/>
    <property type="match status" value="1"/>
</dbReference>
<comment type="caution">
    <text evidence="1">The sequence shown here is derived from an EMBL/GenBank/DDBJ whole genome shotgun (WGS) entry which is preliminary data.</text>
</comment>
<keyword evidence="1" id="KW-0560">Oxidoreductase</keyword>
<organism evidence="1 2">
    <name type="scientific">Filifactor villosus</name>
    <dbReference type="NCBI Taxonomy" id="29374"/>
    <lineage>
        <taxon>Bacteria</taxon>
        <taxon>Bacillati</taxon>
        <taxon>Bacillota</taxon>
        <taxon>Clostridia</taxon>
        <taxon>Peptostreptococcales</taxon>
        <taxon>Filifactoraceae</taxon>
        <taxon>Filifactor</taxon>
    </lineage>
</organism>
<dbReference type="InterPro" id="IPR003664">
    <property type="entry name" value="FA_synthesis"/>
</dbReference>